<dbReference type="InterPro" id="IPR036291">
    <property type="entry name" value="NAD(P)-bd_dom_sf"/>
</dbReference>
<evidence type="ECO:0000256" key="1">
    <source>
        <dbReference type="ARBA" id="ARBA00006484"/>
    </source>
</evidence>
<dbReference type="GO" id="GO:0016491">
    <property type="term" value="F:oxidoreductase activity"/>
    <property type="evidence" value="ECO:0007669"/>
    <property type="project" value="UniProtKB-KW"/>
</dbReference>
<sequence>MELDGKVAIVTGGASGIGEATVALFHANGARVLLVDRDAERAARTAAHIDPAGDRVVPLAADVSRAEDAERAVAEAVARYGRLDILVNNAGFGIRADVVGTAEADWDALMAVNVKGVFLFSRAAIPVMAGQGGGVIVNTASNAALVAIRERAAYVASKGAVAALTRAMAVDHADQKIRVNAVAPGTTWSPYFDEILASHEDPEGFVAGLNARAPMNRTAAPREIAEAILWLASERSSYATGSVMVVDGGMTAW</sequence>
<organism evidence="3 4">
    <name type="scientific">Pseudooceanicola albus</name>
    <dbReference type="NCBI Taxonomy" id="2692189"/>
    <lineage>
        <taxon>Bacteria</taxon>
        <taxon>Pseudomonadati</taxon>
        <taxon>Pseudomonadota</taxon>
        <taxon>Alphaproteobacteria</taxon>
        <taxon>Rhodobacterales</taxon>
        <taxon>Paracoccaceae</taxon>
        <taxon>Pseudooceanicola</taxon>
    </lineage>
</organism>
<comment type="caution">
    <text evidence="3">The sequence shown here is derived from an EMBL/GenBank/DDBJ whole genome shotgun (WGS) entry which is preliminary data.</text>
</comment>
<accession>A0A6L7G1L9</accession>
<dbReference type="AlphaFoldDB" id="A0A6L7G1L9"/>
<dbReference type="Pfam" id="PF13561">
    <property type="entry name" value="adh_short_C2"/>
    <property type="match status" value="1"/>
</dbReference>
<keyword evidence="2" id="KW-0560">Oxidoreductase</keyword>
<dbReference type="PANTHER" id="PTHR24321:SF8">
    <property type="entry name" value="ESTRADIOL 17-BETA-DEHYDROGENASE 8-RELATED"/>
    <property type="match status" value="1"/>
</dbReference>
<dbReference type="NCBIfam" id="NF005559">
    <property type="entry name" value="PRK07231.1"/>
    <property type="match status" value="1"/>
</dbReference>
<dbReference type="FunFam" id="3.40.50.720:FF:000084">
    <property type="entry name" value="Short-chain dehydrogenase reductase"/>
    <property type="match status" value="1"/>
</dbReference>
<dbReference type="Gene3D" id="3.40.50.720">
    <property type="entry name" value="NAD(P)-binding Rossmann-like Domain"/>
    <property type="match status" value="1"/>
</dbReference>
<name>A0A6L7G1L9_9RHOB</name>
<dbReference type="PANTHER" id="PTHR24321">
    <property type="entry name" value="DEHYDROGENASES, SHORT CHAIN"/>
    <property type="match status" value="1"/>
</dbReference>
<dbReference type="NCBIfam" id="NF004791">
    <property type="entry name" value="PRK06138.1"/>
    <property type="match status" value="1"/>
</dbReference>
<dbReference type="PRINTS" id="PR00081">
    <property type="entry name" value="GDHRDH"/>
</dbReference>
<dbReference type="SUPFAM" id="SSF51735">
    <property type="entry name" value="NAD(P)-binding Rossmann-fold domains"/>
    <property type="match status" value="1"/>
</dbReference>
<dbReference type="InterPro" id="IPR002347">
    <property type="entry name" value="SDR_fam"/>
</dbReference>
<comment type="similarity">
    <text evidence="1">Belongs to the short-chain dehydrogenases/reductases (SDR) family.</text>
</comment>
<dbReference type="Proteomes" id="UP000477911">
    <property type="component" value="Unassembled WGS sequence"/>
</dbReference>
<reference evidence="3 4" key="1">
    <citation type="submission" date="2019-12" db="EMBL/GenBank/DDBJ databases">
        <authorList>
            <person name="Li M."/>
        </authorList>
    </citation>
    <scope>NUCLEOTIDE SEQUENCE [LARGE SCALE GENOMIC DNA]</scope>
    <source>
        <strain evidence="3 4">GBMRC 2024</strain>
    </source>
</reference>
<keyword evidence="4" id="KW-1185">Reference proteome</keyword>
<dbReference type="PROSITE" id="PS00061">
    <property type="entry name" value="ADH_SHORT"/>
    <property type="match status" value="1"/>
</dbReference>
<dbReference type="InterPro" id="IPR020904">
    <property type="entry name" value="Sc_DH/Rdtase_CS"/>
</dbReference>
<dbReference type="CDD" id="cd05233">
    <property type="entry name" value="SDR_c"/>
    <property type="match status" value="1"/>
</dbReference>
<evidence type="ECO:0000256" key="2">
    <source>
        <dbReference type="ARBA" id="ARBA00023002"/>
    </source>
</evidence>
<dbReference type="PRINTS" id="PR00080">
    <property type="entry name" value="SDRFAMILY"/>
</dbReference>
<gene>
    <name evidence="3" type="ORF">GR170_08915</name>
</gene>
<protein>
    <submittedName>
        <fullName evidence="3">SDR family oxidoreductase</fullName>
    </submittedName>
</protein>
<evidence type="ECO:0000313" key="3">
    <source>
        <dbReference type="EMBL" id="MXN17955.1"/>
    </source>
</evidence>
<evidence type="ECO:0000313" key="4">
    <source>
        <dbReference type="Proteomes" id="UP000477911"/>
    </source>
</evidence>
<proteinExistence type="inferred from homology"/>
<dbReference type="RefSeq" id="WP_160893801.1">
    <property type="nucleotide sequence ID" value="NZ_WUMU01000006.1"/>
</dbReference>
<dbReference type="EMBL" id="WUMU01000006">
    <property type="protein sequence ID" value="MXN17955.1"/>
    <property type="molecule type" value="Genomic_DNA"/>
</dbReference>